<feature type="signal peptide" evidence="1">
    <location>
        <begin position="1"/>
        <end position="20"/>
    </location>
</feature>
<protein>
    <recommendedName>
        <fullName evidence="2">DUF3857 domain-containing protein</fullName>
    </recommendedName>
</protein>
<feature type="domain" description="DUF3857" evidence="2">
    <location>
        <begin position="90"/>
        <end position="232"/>
    </location>
</feature>
<dbReference type="InterPro" id="IPR024618">
    <property type="entry name" value="DUF3857"/>
</dbReference>
<feature type="chain" id="PRO_5028222276" description="DUF3857 domain-containing protein" evidence="1">
    <location>
        <begin position="21"/>
        <end position="727"/>
    </location>
</feature>
<dbReference type="AlphaFoldDB" id="A0A6S6S6Z4"/>
<accession>A0A6S6S6Z4</accession>
<gene>
    <name evidence="3" type="ORF">HELGO_WM27735</name>
</gene>
<dbReference type="EMBL" id="CACVAQ010000004">
    <property type="protein sequence ID" value="CAA6798463.1"/>
    <property type="molecule type" value="Genomic_DNA"/>
</dbReference>
<dbReference type="Gene3D" id="2.60.120.1130">
    <property type="match status" value="1"/>
</dbReference>
<dbReference type="Pfam" id="PF12969">
    <property type="entry name" value="DUF3857"/>
    <property type="match status" value="1"/>
</dbReference>
<proteinExistence type="predicted"/>
<sequence>MKLLFLVGILLLLCATKLCSQEDLSETLLEDYSQDQVQSYCWDKHAYSKEEEEYPKEWNKQSAIFLRYEKKYEIRFVKAVAYIAGAQMHVSYIAHYRIKILDEAALEYFSEVYYSSGAHGGYTMNEGTRDKEFLNIKIIKPNGKEIVVEEKEILEEDGGQRKVAVPNLEVGDILDYALYTHDLATSFFYGVIDEFTLNRAYPIKDFNYTVTTDENWDVQFTSGQHELSLSTEKLAEKSFQFSIHKENIEKINATRWNYYYQTGPYIRMYVGYSDNNLTLRSKKGEQLHTSSLKSEDIIDQYRAYYEKSRTAANEYGAFRGYLKRKYKKEDISKVKILEELYYYMRHHFTNKHYVYDRYYGQANSYRKTSNLEFTGHIIYALRKLKIPYDIVVVIGRKSGAIEDVINKNQTDYLIRAKLEGTDIYFYRPNPYTRFNHFPPEIENTEGYVVEAGSKRGRELVTKKALLPASNYKANISKFETKVSFKEGDRMVLNANSTVMHTGHQIENYQYDVVDWMDMIWNENKRYKTKLWGHPSKDKSEDMKNYMEAQEDQRKTAMESIAKGHFDLEGGQTKLVDYKGLTTANTIDEKSLEYTFDCELSGLVKKVGSNYVIKAGRLVGGQLILNEEELEREVDVHMNFPRGYEYVIEITIPEGYEVKGLNNFTTDVDNETGSIKSVASLDGNILRIIFNKYYKHNYEPVKNWAKMKAFLLPGGAFLTKEILLKKKN</sequence>
<dbReference type="Gene3D" id="2.60.40.3140">
    <property type="match status" value="1"/>
</dbReference>
<keyword evidence="1" id="KW-0732">Signal</keyword>
<reference evidence="3" key="1">
    <citation type="submission" date="2020-01" db="EMBL/GenBank/DDBJ databases">
        <authorList>
            <person name="Meier V. D."/>
            <person name="Meier V D."/>
        </authorList>
    </citation>
    <scope>NUCLEOTIDE SEQUENCE</scope>
    <source>
        <strain evidence="3">HLG_WM_MAG_10</strain>
    </source>
</reference>
<evidence type="ECO:0000313" key="3">
    <source>
        <dbReference type="EMBL" id="CAA6798463.1"/>
    </source>
</evidence>
<evidence type="ECO:0000256" key="1">
    <source>
        <dbReference type="SAM" id="SignalP"/>
    </source>
</evidence>
<name>A0A6S6S6Z4_9BACT</name>
<evidence type="ECO:0000259" key="2">
    <source>
        <dbReference type="Pfam" id="PF12969"/>
    </source>
</evidence>
<organism evidence="3">
    <name type="scientific">uncultured Aureispira sp</name>
    <dbReference type="NCBI Taxonomy" id="1331704"/>
    <lineage>
        <taxon>Bacteria</taxon>
        <taxon>Pseudomonadati</taxon>
        <taxon>Bacteroidota</taxon>
        <taxon>Saprospiria</taxon>
        <taxon>Saprospirales</taxon>
        <taxon>Saprospiraceae</taxon>
        <taxon>Aureispira</taxon>
        <taxon>environmental samples</taxon>
    </lineage>
</organism>